<evidence type="ECO:0000313" key="2">
    <source>
        <dbReference type="Proteomes" id="UP000069030"/>
    </source>
</evidence>
<organism evidence="1 2">
    <name type="scientific">Myroides odoratimimus</name>
    <dbReference type="NCBI Taxonomy" id="76832"/>
    <lineage>
        <taxon>Bacteria</taxon>
        <taxon>Pseudomonadati</taxon>
        <taxon>Bacteroidota</taxon>
        <taxon>Flavobacteriia</taxon>
        <taxon>Flavobacteriales</taxon>
        <taxon>Flavobacteriaceae</taxon>
        <taxon>Myroides</taxon>
    </lineage>
</organism>
<dbReference type="SUPFAM" id="SSF56935">
    <property type="entry name" value="Porins"/>
    <property type="match status" value="1"/>
</dbReference>
<gene>
    <name evidence="1" type="ORF">AS202_07385</name>
</gene>
<sequence length="877" mass="100317">MSGKNNITFILLVLFTLTTQAQHISTRLLDSQGVEIIRATVFLQDQNNKTLAYTSSNNEGLVEFKNVVNHPTASQLTIQKIGIEKTTIALDATKNNYGLDTPLYLLSSAEVLNEITIKATSPITVKKDTVVYNVKQFSKGDERVIEDLLKNLPGLEISTDGKISVNNQEVEKVMVDGTDLFDRGYRVLTKNMPVNPVEEVELLQNYSENKHLTDLNPAKKLALNLKLSEEAKRVWFGNVEVGAGVRDKEVHAARSNIMNFGKKTKFYSILQSNNISYDATGDLSSFLNSNKGEITTPTALSNPINIDNISLSLRNHRYKDNNNQFASINTAVTLSPKLEVKISGLFNKETLLGKRSMDQTLYTPDNSYHNIEMMNNKNRSNFSFLKGDMVYDINKTSTLKYDLKGNISNTKINSDVRYNDIPNNQALDNENKRVEQNLEYTTKLSDKQALVLSYKNIYEQNTQDYINTPNIYIQDAKAPFSQLVQNKMNYHTVQASYKGMMKGNHLLHITLGNTNTNTHLYSLNNLADDDIYTNKNNSTLKVNELYAKALTKMTWGTWSMGTSISASLFDNKLKSITTDNSLQKLVISPHFSIEKRINDKNKIDIYYKYGYTNINAAKTYDGYIQTSYRSFLRGTTNLDPFTNNAVGLTYKLGNYHDRSFSTVTISYNKYNDFYTQNNYIYPNHTKSNISTIKNNESYFILASTEYYFQKLKHNLKLSLNANQADFYNTLNDSETRRVRSTSLTYGIELKSNLRSRFNYAISTNWFTTYMNIISTERFIDTETKLTAKYKLKDTFFLNLISELYSFDKVAPSRKYYTFLDFNIAYIPNKSKWNARLELTNLFNTKTYANYALTDYSNTSTTYKLLGRQLLLSVNYSF</sequence>
<proteinExistence type="predicted"/>
<dbReference type="Proteomes" id="UP000069030">
    <property type="component" value="Chromosome"/>
</dbReference>
<evidence type="ECO:0008006" key="3">
    <source>
        <dbReference type="Google" id="ProtNLM"/>
    </source>
</evidence>
<dbReference type="KEGG" id="mod:AS202_07385"/>
<accession>A0AAI8C4H1</accession>
<dbReference type="EMBL" id="CP013690">
    <property type="protein sequence ID" value="ALU25974.1"/>
    <property type="molecule type" value="Genomic_DNA"/>
</dbReference>
<name>A0AAI8C4H1_9FLAO</name>
<dbReference type="AlphaFoldDB" id="A0AAI8C4H1"/>
<reference evidence="1 2" key="1">
    <citation type="journal article" date="2016" name="J. Zhejiang Univ. Sci. B">
        <title>Antibiotic resistance mechanisms of Myroides sp.</title>
        <authorList>
            <person name="Hu S."/>
            <person name="Yuan S."/>
            <person name="Qu H."/>
            <person name="Jiang T."/>
            <person name="Zhou Y."/>
            <person name="Wang M."/>
            <person name="Ming D."/>
        </authorList>
    </citation>
    <scope>NUCLEOTIDE SEQUENCE [LARGE SCALE GENOMIC DNA]</scope>
    <source>
        <strain evidence="1 2">PR63039</strain>
    </source>
</reference>
<protein>
    <recommendedName>
        <fullName evidence="3">TonB-dependent receptor</fullName>
    </recommendedName>
</protein>
<evidence type="ECO:0000313" key="1">
    <source>
        <dbReference type="EMBL" id="ALU25974.1"/>
    </source>
</evidence>
<dbReference type="RefSeq" id="WP_006260527.1">
    <property type="nucleotide sequence ID" value="NZ_CP013690.1"/>
</dbReference>